<gene>
    <name evidence="2" type="ORF">GCM10022254_64700</name>
</gene>
<reference evidence="3" key="1">
    <citation type="journal article" date="2019" name="Int. J. Syst. Evol. Microbiol.">
        <title>The Global Catalogue of Microorganisms (GCM) 10K type strain sequencing project: providing services to taxonomists for standard genome sequencing and annotation.</title>
        <authorList>
            <consortium name="The Broad Institute Genomics Platform"/>
            <consortium name="The Broad Institute Genome Sequencing Center for Infectious Disease"/>
            <person name="Wu L."/>
            <person name="Ma J."/>
        </authorList>
    </citation>
    <scope>NUCLEOTIDE SEQUENCE [LARGE SCALE GENOMIC DNA]</scope>
    <source>
        <strain evidence="3">JCM 17440</strain>
    </source>
</reference>
<comment type="caution">
    <text evidence="2">The sequence shown here is derived from an EMBL/GenBank/DDBJ whole genome shotgun (WGS) entry which is preliminary data.</text>
</comment>
<accession>A0ABP8CKT9</accession>
<proteinExistence type="predicted"/>
<dbReference type="Proteomes" id="UP001501710">
    <property type="component" value="Unassembled WGS sequence"/>
</dbReference>
<protein>
    <submittedName>
        <fullName evidence="2">Uncharacterized protein</fullName>
    </submittedName>
</protein>
<evidence type="ECO:0000313" key="2">
    <source>
        <dbReference type="EMBL" id="GAA4240362.1"/>
    </source>
</evidence>
<name>A0ABP8CKT9_9ACTN</name>
<dbReference type="RefSeq" id="WP_344904844.1">
    <property type="nucleotide sequence ID" value="NZ_BAABAS010000026.1"/>
</dbReference>
<evidence type="ECO:0000313" key="3">
    <source>
        <dbReference type="Proteomes" id="UP001501710"/>
    </source>
</evidence>
<keyword evidence="3" id="KW-1185">Reference proteome</keyword>
<dbReference type="EMBL" id="BAABAS010000026">
    <property type="protein sequence ID" value="GAA4240362.1"/>
    <property type="molecule type" value="Genomic_DNA"/>
</dbReference>
<evidence type="ECO:0000256" key="1">
    <source>
        <dbReference type="SAM" id="MobiDB-lite"/>
    </source>
</evidence>
<organism evidence="2 3">
    <name type="scientific">Actinomadura meridiana</name>
    <dbReference type="NCBI Taxonomy" id="559626"/>
    <lineage>
        <taxon>Bacteria</taxon>
        <taxon>Bacillati</taxon>
        <taxon>Actinomycetota</taxon>
        <taxon>Actinomycetes</taxon>
        <taxon>Streptosporangiales</taxon>
        <taxon>Thermomonosporaceae</taxon>
        <taxon>Actinomadura</taxon>
    </lineage>
</organism>
<feature type="region of interest" description="Disordered" evidence="1">
    <location>
        <begin position="21"/>
        <end position="40"/>
    </location>
</feature>
<sequence>MDSSKDGGLVVVVEKIVAARGRAAQPSDGGGTGKSDLNDG</sequence>